<keyword evidence="2" id="KW-1185">Reference proteome</keyword>
<accession>A0A1N7QSM6</accession>
<reference evidence="2" key="1">
    <citation type="submission" date="2017-01" db="EMBL/GenBank/DDBJ databases">
        <authorList>
            <person name="Varghese N."/>
            <person name="Submissions S."/>
        </authorList>
    </citation>
    <scope>NUCLEOTIDE SEQUENCE [LARGE SCALE GENOMIC DNA]</scope>
    <source>
        <strain evidence="2">DSM 18017</strain>
    </source>
</reference>
<dbReference type="STRING" id="373668.SAMN05421786_11516"/>
<organism evidence="1 2">
    <name type="scientific">Chryseobacterium ureilyticum</name>
    <dbReference type="NCBI Taxonomy" id="373668"/>
    <lineage>
        <taxon>Bacteria</taxon>
        <taxon>Pseudomonadati</taxon>
        <taxon>Bacteroidota</taxon>
        <taxon>Flavobacteriia</taxon>
        <taxon>Flavobacteriales</taxon>
        <taxon>Weeksellaceae</taxon>
        <taxon>Chryseobacterium group</taxon>
        <taxon>Chryseobacterium</taxon>
    </lineage>
</organism>
<sequence length="153" mass="17707">MKPKEKLKEIFSNKRPIDVAIEINGFTGYKTTLIDDLTDDEVVKLLSIYVPTDKTVEEENNDLKNQLLKNGWVSKILKLAEETGIKEPNDFHKFNNWMYVSSVFKKHLNAHSIEELQKVFLQLQGVKSNNAKSAKKPMTKAWWEKSTKNINLN</sequence>
<proteinExistence type="predicted"/>
<dbReference type="AlphaFoldDB" id="A0A1N7QSM6"/>
<dbReference type="EMBL" id="FTOL01000015">
    <property type="protein sequence ID" value="SIT25497.1"/>
    <property type="molecule type" value="Genomic_DNA"/>
</dbReference>
<protein>
    <submittedName>
        <fullName evidence="1">Uncharacterized protein</fullName>
    </submittedName>
</protein>
<dbReference type="OrthoDB" id="1451383at2"/>
<name>A0A1N7QSM6_9FLAO</name>
<evidence type="ECO:0000313" key="1">
    <source>
        <dbReference type="EMBL" id="SIT25497.1"/>
    </source>
</evidence>
<evidence type="ECO:0000313" key="2">
    <source>
        <dbReference type="Proteomes" id="UP000186744"/>
    </source>
</evidence>
<dbReference type="RefSeq" id="WP_076554107.1">
    <property type="nucleotide sequence ID" value="NZ_FTOL01000015.1"/>
</dbReference>
<dbReference type="Proteomes" id="UP000186744">
    <property type="component" value="Unassembled WGS sequence"/>
</dbReference>
<gene>
    <name evidence="1" type="ORF">SAMN05421786_11516</name>
</gene>